<dbReference type="EMBL" id="BARS01032934">
    <property type="protein sequence ID" value="GAG20165.1"/>
    <property type="molecule type" value="Genomic_DNA"/>
</dbReference>
<gene>
    <name evidence="1" type="ORF">S01H1_51061</name>
</gene>
<dbReference type="AlphaFoldDB" id="X0VPK0"/>
<name>X0VPK0_9ZZZZ</name>
<comment type="caution">
    <text evidence="1">The sequence shown here is derived from an EMBL/GenBank/DDBJ whole genome shotgun (WGS) entry which is preliminary data.</text>
</comment>
<protein>
    <submittedName>
        <fullName evidence="1">Uncharacterized protein</fullName>
    </submittedName>
</protein>
<sequence length="156" mass="17893">MSSDEPARIRETRPRANSIVLDGVDLLDSDHDGPVLFARTWKFRIYRDRIGVSCIEEPLAFWDDREAVSLRFREKNRRIPKSIGAKYPRTQAGRTAALEEAHGVLMGYWDTYGRVIRRLAEIEAARWERASAARASRQLQADIDGPARIAAKRRED</sequence>
<accession>X0VPK0</accession>
<evidence type="ECO:0000313" key="1">
    <source>
        <dbReference type="EMBL" id="GAG20165.1"/>
    </source>
</evidence>
<reference evidence="1" key="1">
    <citation type="journal article" date="2014" name="Front. Microbiol.">
        <title>High frequency of phylogenetically diverse reductive dehalogenase-homologous genes in deep subseafloor sedimentary metagenomes.</title>
        <authorList>
            <person name="Kawai M."/>
            <person name="Futagami T."/>
            <person name="Toyoda A."/>
            <person name="Takaki Y."/>
            <person name="Nishi S."/>
            <person name="Hori S."/>
            <person name="Arai W."/>
            <person name="Tsubouchi T."/>
            <person name="Morono Y."/>
            <person name="Uchiyama I."/>
            <person name="Ito T."/>
            <person name="Fujiyama A."/>
            <person name="Inagaki F."/>
            <person name="Takami H."/>
        </authorList>
    </citation>
    <scope>NUCLEOTIDE SEQUENCE</scope>
    <source>
        <strain evidence="1">Expedition CK06-06</strain>
    </source>
</reference>
<proteinExistence type="predicted"/>
<organism evidence="1">
    <name type="scientific">marine sediment metagenome</name>
    <dbReference type="NCBI Taxonomy" id="412755"/>
    <lineage>
        <taxon>unclassified sequences</taxon>
        <taxon>metagenomes</taxon>
        <taxon>ecological metagenomes</taxon>
    </lineage>
</organism>